<accession>A0A6N2CGC4</accession>
<reference evidence="1" key="1">
    <citation type="submission" date="2019-05" db="EMBL/GenBank/DDBJ databases">
        <title>The de novo reference genome and transcriptome assemblies of the wild tomato species Solanum chilense.</title>
        <authorList>
            <person name="Stam R."/>
            <person name="Nosenko T."/>
            <person name="Hoerger A.C."/>
            <person name="Stephan W."/>
            <person name="Seidel M.A."/>
            <person name="Kuhn J.M.M."/>
            <person name="Haberer G."/>
            <person name="Tellier A."/>
        </authorList>
    </citation>
    <scope>NUCLEOTIDE SEQUENCE</scope>
    <source>
        <tissue evidence="1">Mature leaves</tissue>
    </source>
</reference>
<evidence type="ECO:0000313" key="1">
    <source>
        <dbReference type="EMBL" id="TMX03880.1"/>
    </source>
</evidence>
<proteinExistence type="predicted"/>
<dbReference type="EMBL" id="RXGB01000339">
    <property type="protein sequence ID" value="TMX03880.1"/>
    <property type="molecule type" value="Genomic_DNA"/>
</dbReference>
<comment type="caution">
    <text evidence="1">The sequence shown here is derived from an EMBL/GenBank/DDBJ whole genome shotgun (WGS) entry which is preliminary data.</text>
</comment>
<dbReference type="AlphaFoldDB" id="A0A6N2CGC4"/>
<sequence length="76" mass="8822">MGLLGIAWVELGYLVIYKHPHCTLSIYLSPSNQRRPCHRESGSAKTRLGTMLPAFFLWLLLEHKPRNSKPQHKHPY</sequence>
<organism evidence="1">
    <name type="scientific">Solanum chilense</name>
    <name type="common">Tomato</name>
    <name type="synonym">Lycopersicon chilense</name>
    <dbReference type="NCBI Taxonomy" id="4083"/>
    <lineage>
        <taxon>Eukaryota</taxon>
        <taxon>Viridiplantae</taxon>
        <taxon>Streptophyta</taxon>
        <taxon>Embryophyta</taxon>
        <taxon>Tracheophyta</taxon>
        <taxon>Spermatophyta</taxon>
        <taxon>Magnoliopsida</taxon>
        <taxon>eudicotyledons</taxon>
        <taxon>Gunneridae</taxon>
        <taxon>Pentapetalae</taxon>
        <taxon>asterids</taxon>
        <taxon>lamiids</taxon>
        <taxon>Solanales</taxon>
        <taxon>Solanaceae</taxon>
        <taxon>Solanoideae</taxon>
        <taxon>Solaneae</taxon>
        <taxon>Solanum</taxon>
        <taxon>Solanum subgen. Lycopersicon</taxon>
    </lineage>
</organism>
<gene>
    <name evidence="1" type="ORF">EJD97_013250</name>
</gene>
<protein>
    <submittedName>
        <fullName evidence="1">Uncharacterized protein</fullName>
    </submittedName>
</protein>
<name>A0A6N2CGC4_SOLCI</name>